<dbReference type="InterPro" id="IPR029063">
    <property type="entry name" value="SAM-dependent_MTases_sf"/>
</dbReference>
<evidence type="ECO:0000256" key="2">
    <source>
        <dbReference type="ARBA" id="ARBA00022603"/>
    </source>
</evidence>
<dbReference type="GO" id="GO:0008168">
    <property type="term" value="F:methyltransferase activity"/>
    <property type="evidence" value="ECO:0007669"/>
    <property type="project" value="UniProtKB-KW"/>
</dbReference>
<dbReference type="Gene3D" id="3.40.50.150">
    <property type="entry name" value="Vaccinia Virus protein VP39"/>
    <property type="match status" value="1"/>
</dbReference>
<protein>
    <recommendedName>
        <fullName evidence="7">(S)-tetrahydroprotoberberine N-methyltransferase</fullName>
    </recommendedName>
</protein>
<dbReference type="Gramene" id="RZC84718">
    <property type="protein sequence ID" value="RZC84718"/>
    <property type="gene ID" value="C5167_047498"/>
</dbReference>
<dbReference type="SUPFAM" id="SSF53335">
    <property type="entry name" value="S-adenosyl-L-methionine-dependent methyltransferases"/>
    <property type="match status" value="1"/>
</dbReference>
<proteinExistence type="inferred from homology"/>
<evidence type="ECO:0000256" key="1">
    <source>
        <dbReference type="ARBA" id="ARBA00010815"/>
    </source>
</evidence>
<evidence type="ECO:0008006" key="7">
    <source>
        <dbReference type="Google" id="ProtNLM"/>
    </source>
</evidence>
<evidence type="ECO:0000313" key="6">
    <source>
        <dbReference type="Proteomes" id="UP000316621"/>
    </source>
</evidence>
<reference evidence="5 6" key="1">
    <citation type="journal article" date="2018" name="Science">
        <title>The opium poppy genome and morphinan production.</title>
        <authorList>
            <person name="Guo L."/>
            <person name="Winzer T."/>
            <person name="Yang X."/>
            <person name="Li Y."/>
            <person name="Ning Z."/>
            <person name="He Z."/>
            <person name="Teodor R."/>
            <person name="Lu Y."/>
            <person name="Bowser T.A."/>
            <person name="Graham I.A."/>
            <person name="Ye K."/>
        </authorList>
    </citation>
    <scope>NUCLEOTIDE SEQUENCE [LARGE SCALE GENOMIC DNA]</scope>
    <source>
        <strain evidence="6">cv. HN1</strain>
        <tissue evidence="5">Leaves</tissue>
    </source>
</reference>
<comment type="similarity">
    <text evidence="1">Belongs to the CFA/CMAS family.</text>
</comment>
<accession>A0A4Y7LJR5</accession>
<organism evidence="5 6">
    <name type="scientific">Papaver somniferum</name>
    <name type="common">Opium poppy</name>
    <dbReference type="NCBI Taxonomy" id="3469"/>
    <lineage>
        <taxon>Eukaryota</taxon>
        <taxon>Viridiplantae</taxon>
        <taxon>Streptophyta</taxon>
        <taxon>Embryophyta</taxon>
        <taxon>Tracheophyta</taxon>
        <taxon>Spermatophyta</taxon>
        <taxon>Magnoliopsida</taxon>
        <taxon>Ranunculales</taxon>
        <taxon>Papaveraceae</taxon>
        <taxon>Papaveroideae</taxon>
        <taxon>Papaver</taxon>
    </lineage>
</organism>
<sequence length="359" mass="41275">MSSIEEVKTKESATETLGRLLKGEIKDEELKKLIKFQFEKRLQWGYKSSYQEQLYFNLEFIKSLKKMDMSGEIETMNKETYELPTEFLEAVYGKSMKLSGCYFKHESSTLDEAEEASYELYCERAQIKDGKTVLDIGCGQGGLVLYVAQKYKNCRVTGLTNSKEQVNYILKQAEKLGLRNVDVILADVTQYESDKTYDQILVIGAVEHMKNIQLFMKKLSTWMTEDSLLFVDHICHKTFNHLFEAIDEDDWYSGYIFPPGCATILSADSLLYFQDDVSVLDHWVVNGMHMARSMDAWRKKLDTNVEAAKEILLPGFGRSHEAVNGVITHIRTSCIGGYEQFSLNNGDEWMVSQLLFKKK</sequence>
<dbReference type="EMBL" id="CM010725">
    <property type="protein sequence ID" value="RZC84718.1"/>
    <property type="molecule type" value="Genomic_DNA"/>
</dbReference>
<dbReference type="AlphaFoldDB" id="A0A4Y7LJR5"/>
<dbReference type="OrthoDB" id="1851841at2759"/>
<gene>
    <name evidence="5" type="ORF">C5167_047498</name>
</gene>
<dbReference type="GO" id="GO:0032259">
    <property type="term" value="P:methylation"/>
    <property type="evidence" value="ECO:0007669"/>
    <property type="project" value="UniProtKB-KW"/>
</dbReference>
<dbReference type="Pfam" id="PF02353">
    <property type="entry name" value="CMAS"/>
    <property type="match status" value="1"/>
</dbReference>
<name>A0A4Y7LJR5_PAPSO</name>
<dbReference type="OMA" id="CHKTFNH"/>
<dbReference type="CDD" id="cd02440">
    <property type="entry name" value="AdoMet_MTases"/>
    <property type="match status" value="1"/>
</dbReference>
<dbReference type="FunFam" id="3.40.50.150:FF:000554">
    <property type="entry name" value="Cation-transporting ATPase"/>
    <property type="match status" value="1"/>
</dbReference>
<dbReference type="PANTHER" id="PTHR43832:SF1">
    <property type="entry name" value="S-ADENOSYL-L-METHIONINE-DEPENDENT METHYLTRANSFERASES SUPERFAMILY PROTEIN"/>
    <property type="match status" value="1"/>
</dbReference>
<keyword evidence="3" id="KW-0808">Transferase</keyword>
<dbReference type="Proteomes" id="UP000316621">
    <property type="component" value="Chromosome 11"/>
</dbReference>
<keyword evidence="6" id="KW-1185">Reference proteome</keyword>
<evidence type="ECO:0000313" key="5">
    <source>
        <dbReference type="EMBL" id="RZC84718.1"/>
    </source>
</evidence>
<evidence type="ECO:0000256" key="3">
    <source>
        <dbReference type="ARBA" id="ARBA00022679"/>
    </source>
</evidence>
<keyword evidence="2" id="KW-0489">Methyltransferase</keyword>
<keyword evidence="4" id="KW-0949">S-adenosyl-L-methionine</keyword>
<dbReference type="PANTHER" id="PTHR43832">
    <property type="match status" value="1"/>
</dbReference>
<evidence type="ECO:0000256" key="4">
    <source>
        <dbReference type="ARBA" id="ARBA00022691"/>
    </source>
</evidence>